<name>A0ABS3SWM1_9FLAO</name>
<organism evidence="2 3">
    <name type="scientific">Gelidibacter pelagius</name>
    <dbReference type="NCBI Taxonomy" id="2819985"/>
    <lineage>
        <taxon>Bacteria</taxon>
        <taxon>Pseudomonadati</taxon>
        <taxon>Bacteroidota</taxon>
        <taxon>Flavobacteriia</taxon>
        <taxon>Flavobacteriales</taxon>
        <taxon>Flavobacteriaceae</taxon>
        <taxon>Gelidibacter</taxon>
    </lineage>
</organism>
<reference evidence="2 3" key="1">
    <citation type="submission" date="2021-03" db="EMBL/GenBank/DDBJ databases">
        <title>Gelidibacter sp. nov., isolated from costal sediment.</title>
        <authorList>
            <person name="Lun K.-Y."/>
        </authorList>
    </citation>
    <scope>NUCLEOTIDE SEQUENCE [LARGE SCALE GENOMIC DNA]</scope>
    <source>
        <strain evidence="2 3">DF109</strain>
    </source>
</reference>
<evidence type="ECO:0000313" key="2">
    <source>
        <dbReference type="EMBL" id="MBO3099681.1"/>
    </source>
</evidence>
<proteinExistence type="predicted"/>
<feature type="signal peptide" evidence="1">
    <location>
        <begin position="1"/>
        <end position="29"/>
    </location>
</feature>
<dbReference type="EMBL" id="JAGEVG010000020">
    <property type="protein sequence ID" value="MBO3099681.1"/>
    <property type="molecule type" value="Genomic_DNA"/>
</dbReference>
<gene>
    <name evidence="2" type="ORF">J4051_15480</name>
</gene>
<evidence type="ECO:0000256" key="1">
    <source>
        <dbReference type="SAM" id="SignalP"/>
    </source>
</evidence>
<dbReference type="Proteomes" id="UP000681315">
    <property type="component" value="Unassembled WGS sequence"/>
</dbReference>
<dbReference type="RefSeq" id="WP_208234790.1">
    <property type="nucleotide sequence ID" value="NZ_JAGEVG010000020.1"/>
</dbReference>
<accession>A0ABS3SWM1</accession>
<comment type="caution">
    <text evidence="2">The sequence shown here is derived from an EMBL/GenBank/DDBJ whole genome shotgun (WGS) entry which is preliminary data.</text>
</comment>
<keyword evidence="1" id="KW-0732">Signal</keyword>
<feature type="chain" id="PRO_5045205579" description="Lipocalin-like domain-containing protein" evidence="1">
    <location>
        <begin position="30"/>
        <end position="329"/>
    </location>
</feature>
<protein>
    <recommendedName>
        <fullName evidence="4">Lipocalin-like domain-containing protein</fullName>
    </recommendedName>
</protein>
<evidence type="ECO:0000313" key="3">
    <source>
        <dbReference type="Proteomes" id="UP000681315"/>
    </source>
</evidence>
<keyword evidence="3" id="KW-1185">Reference proteome</keyword>
<sequence>MKTMPSIFKTLLVLLAMGTFFLSAMPSFAQNLEGKWNIAKIDTRHSTVIEFTKDSLIFYDFDDHQSATSYHIKDNRLAVADGSIPIGGEFLFISPNRLRLKPDRAKSPIDFVRLRPTITTLKSAEIEKLNFEINYQNNILPIHFNQAEDESGKKVQLEIIDSTYFLSFYRNAKRMGAMPIEQVTSEKIMVYGFPVEPFMVTGERVLSHKNPAIMNSASPSTGKLITAKAILGKWFYKHIQGRPSLSDCTKKSFFEFTDDYDLHIKPYAEDHSNGDCIAGATISATYNILGDDQIKVTENGNSVIWEIQFLSPTALVVQRDGETLTLTKK</sequence>
<evidence type="ECO:0008006" key="4">
    <source>
        <dbReference type="Google" id="ProtNLM"/>
    </source>
</evidence>